<dbReference type="SUPFAM" id="SSF52279">
    <property type="entry name" value="Beta-D-glucan exohydrolase, C-terminal domain"/>
    <property type="match status" value="1"/>
</dbReference>
<dbReference type="SMART" id="SM01217">
    <property type="entry name" value="Fn3_like"/>
    <property type="match status" value="1"/>
</dbReference>
<dbReference type="InterPro" id="IPR036962">
    <property type="entry name" value="Glyco_hydro_3_N_sf"/>
</dbReference>
<proteinExistence type="inferred from homology"/>
<dbReference type="InterPro" id="IPR017853">
    <property type="entry name" value="GH"/>
</dbReference>
<dbReference type="Gene3D" id="3.40.50.1700">
    <property type="entry name" value="Glycoside hydrolase family 3 C-terminal domain"/>
    <property type="match status" value="1"/>
</dbReference>
<dbReference type="AlphaFoldDB" id="A0A6G2CBP8"/>
<reference evidence="3" key="1">
    <citation type="journal article" date="2019" name="Nat. Med.">
        <title>A library of human gut bacterial isolates paired with longitudinal multiomics data enables mechanistic microbiome research.</title>
        <authorList>
            <person name="Poyet M."/>
            <person name="Groussin M."/>
            <person name="Gibbons S.M."/>
            <person name="Avila-Pacheco J."/>
            <person name="Jiang X."/>
            <person name="Kearney S.M."/>
            <person name="Perrotta A.R."/>
            <person name="Berdy B."/>
            <person name="Zhao S."/>
            <person name="Lieberman T.D."/>
            <person name="Swanson P.K."/>
            <person name="Smith M."/>
            <person name="Roesemann S."/>
            <person name="Alexander J.E."/>
            <person name="Rich S.A."/>
            <person name="Livny J."/>
            <person name="Vlamakis H."/>
            <person name="Clish C."/>
            <person name="Bullock K."/>
            <person name="Deik A."/>
            <person name="Scott J."/>
            <person name="Pierce K.A."/>
            <person name="Xavier R.J."/>
            <person name="Alm E.J."/>
        </authorList>
    </citation>
    <scope>NUCLEOTIDE SEQUENCE</scope>
    <source>
        <strain evidence="3">BIOML-A179</strain>
    </source>
</reference>
<gene>
    <name evidence="3" type="ORF">GMA64_06025</name>
</gene>
<dbReference type="InterPro" id="IPR013783">
    <property type="entry name" value="Ig-like_fold"/>
</dbReference>
<evidence type="ECO:0000313" key="3">
    <source>
        <dbReference type="EMBL" id="MTL94077.1"/>
    </source>
</evidence>
<dbReference type="PANTHER" id="PTHR42715:SF10">
    <property type="entry name" value="BETA-GLUCOSIDASE"/>
    <property type="match status" value="1"/>
</dbReference>
<dbReference type="InterPro" id="IPR001764">
    <property type="entry name" value="Glyco_hydro_3_N"/>
</dbReference>
<evidence type="ECO:0000256" key="1">
    <source>
        <dbReference type="ARBA" id="ARBA00005336"/>
    </source>
</evidence>
<name>A0A6G2CBP8_9FIRM</name>
<dbReference type="PANTHER" id="PTHR42715">
    <property type="entry name" value="BETA-GLUCOSIDASE"/>
    <property type="match status" value="1"/>
</dbReference>
<dbReference type="Gene3D" id="3.20.20.300">
    <property type="entry name" value="Glycoside hydrolase, family 3, N-terminal domain"/>
    <property type="match status" value="1"/>
</dbReference>
<organism evidence="3">
    <name type="scientific">Turicibacter sanguinis</name>
    <dbReference type="NCBI Taxonomy" id="154288"/>
    <lineage>
        <taxon>Bacteria</taxon>
        <taxon>Bacillati</taxon>
        <taxon>Bacillota</taxon>
        <taxon>Erysipelotrichia</taxon>
        <taxon>Erysipelotrichales</taxon>
        <taxon>Turicibacteraceae</taxon>
        <taxon>Turicibacter</taxon>
    </lineage>
</organism>
<dbReference type="Gene3D" id="2.60.40.10">
    <property type="entry name" value="Immunoglobulins"/>
    <property type="match status" value="1"/>
</dbReference>
<dbReference type="InterPro" id="IPR002772">
    <property type="entry name" value="Glyco_hydro_3_C"/>
</dbReference>
<dbReference type="InterPro" id="IPR050288">
    <property type="entry name" value="Cellulose_deg_GH3"/>
</dbReference>
<evidence type="ECO:0000256" key="2">
    <source>
        <dbReference type="ARBA" id="ARBA00022801"/>
    </source>
</evidence>
<dbReference type="InterPro" id="IPR036881">
    <property type="entry name" value="Glyco_hydro_3_C_sf"/>
</dbReference>
<sequence>MRDIKQLINQMTLQEKAGMCSGLDFWRLKSVERLGIPKVMVSDGPHGLRKQKDGASDVNDSIKAVCFPAGCATACSFDRDLLYNLGILLGEECQAENVSILLGPAVNIKRSPLCGRNFEYFSEDPYLSSEMACNYIQGVQSQGVGTSLKHFAANNQESRRMTASAQIDERTLREIYLASFENAVKVGKPWAVMCSYNRINEVFASENKKLLTDILRHEWEFDGYVMSDWGAVNNRVEGLKAGHDLEMPGSHGTNDKLIIEAINKGILDETTLDEAVERIVTKIFEFVDNRQDAIFNRDVHHEAARKIATQSAVLLKNDGVLPLNKEAKIAFIGAFAKSPRFQGGGSSHINTYKVSSALEAVSNVTSVSYAQGYELDVDQINEELVQEAIQVAKSSEVAVIFAGLPDFFESEGYDRTHMQLPNCQNELIKEVVKVQPNTVVVLHNGSPVEMPWIHDVKGVLEMYLAGQAVGLATIDLLFGRVNPSGKLAETFPLKLSDNPSYLNYQVVDDLIHYREGIFVGYRYYDKKEMNVLFPFGYGLSYTTFEYHDLVLSRKEMLDTDELVVSLKITNTGAVAGKEVVQLYVSDLTHLTIRPIKELKDFVKVELQAGETKEVQMTLDKRAFAWYNETISDWYVGTGEYEILIGKSSREIVLKDVIKVQSTVELPFKVTANTTFGDLMKHETLRPIIESLAKQIDISNVGQEIDFNLELIQDTPLRELRTIQNIDNAMIEYLIQTFNHYLS</sequence>
<dbReference type="Pfam" id="PF14310">
    <property type="entry name" value="Fn3-like"/>
    <property type="match status" value="1"/>
</dbReference>
<dbReference type="SUPFAM" id="SSF51445">
    <property type="entry name" value="(Trans)glycosidases"/>
    <property type="match status" value="1"/>
</dbReference>
<dbReference type="RefSeq" id="WP_129821246.1">
    <property type="nucleotide sequence ID" value="NZ_RCYV01000002.1"/>
</dbReference>
<comment type="caution">
    <text evidence="3">The sequence shown here is derived from an EMBL/GenBank/DDBJ whole genome shotgun (WGS) entry which is preliminary data.</text>
</comment>
<dbReference type="PRINTS" id="PR00133">
    <property type="entry name" value="GLHYDRLASE3"/>
</dbReference>
<dbReference type="EMBL" id="WMQV01000010">
    <property type="protein sequence ID" value="MTL94077.1"/>
    <property type="molecule type" value="Genomic_DNA"/>
</dbReference>
<dbReference type="Pfam" id="PF01915">
    <property type="entry name" value="Glyco_hydro_3_C"/>
    <property type="match status" value="1"/>
</dbReference>
<dbReference type="GO" id="GO:0005975">
    <property type="term" value="P:carbohydrate metabolic process"/>
    <property type="evidence" value="ECO:0007669"/>
    <property type="project" value="InterPro"/>
</dbReference>
<protein>
    <submittedName>
        <fullName evidence="3">Glycosyl hydrolase</fullName>
    </submittedName>
</protein>
<comment type="similarity">
    <text evidence="1">Belongs to the glycosyl hydrolase 3 family.</text>
</comment>
<keyword evidence="2 3" id="KW-0378">Hydrolase</keyword>
<dbReference type="Pfam" id="PF00933">
    <property type="entry name" value="Glyco_hydro_3"/>
    <property type="match status" value="1"/>
</dbReference>
<dbReference type="FunFam" id="2.60.40.10:FF:000495">
    <property type="entry name" value="Periplasmic beta-glucosidase"/>
    <property type="match status" value="1"/>
</dbReference>
<accession>A0A6G2CBP8</accession>
<dbReference type="InterPro" id="IPR026891">
    <property type="entry name" value="Fn3-like"/>
</dbReference>
<dbReference type="GO" id="GO:0008422">
    <property type="term" value="F:beta-glucosidase activity"/>
    <property type="evidence" value="ECO:0007669"/>
    <property type="project" value="UniProtKB-ARBA"/>
</dbReference>